<organism evidence="6">
    <name type="scientific">Streptomyces sp. NBC_01401</name>
    <dbReference type="NCBI Taxonomy" id="2903854"/>
    <lineage>
        <taxon>Bacteria</taxon>
        <taxon>Bacillati</taxon>
        <taxon>Actinomycetota</taxon>
        <taxon>Actinomycetes</taxon>
        <taxon>Kitasatosporales</taxon>
        <taxon>Streptomycetaceae</taxon>
        <taxon>Streptomyces</taxon>
    </lineage>
</organism>
<dbReference type="PANTHER" id="PTHR43003:SF13">
    <property type="entry name" value="DNA-3-METHYLADENINE GLYCOSYLASE 2"/>
    <property type="match status" value="1"/>
</dbReference>
<evidence type="ECO:0000256" key="4">
    <source>
        <dbReference type="ARBA" id="ARBA00023204"/>
    </source>
</evidence>
<dbReference type="GO" id="GO:0006307">
    <property type="term" value="P:DNA alkylation repair"/>
    <property type="evidence" value="ECO:0007669"/>
    <property type="project" value="TreeGrafter"/>
</dbReference>
<protein>
    <recommendedName>
        <fullName evidence="2">DNA-3-methyladenine glycosylase II</fullName>
        <ecNumber evidence="2">3.2.2.21</ecNumber>
    </recommendedName>
</protein>
<dbReference type="InterPro" id="IPR051912">
    <property type="entry name" value="Alkylbase_DNA_Glycosylase/TA"/>
</dbReference>
<dbReference type="EC" id="3.2.2.21" evidence="2"/>
<evidence type="ECO:0000256" key="1">
    <source>
        <dbReference type="ARBA" id="ARBA00000086"/>
    </source>
</evidence>
<dbReference type="SUPFAM" id="SSF48150">
    <property type="entry name" value="DNA-glycosylase"/>
    <property type="match status" value="1"/>
</dbReference>
<keyword evidence="4" id="KW-0234">DNA repair</keyword>
<dbReference type="PANTHER" id="PTHR43003">
    <property type="entry name" value="DNA-3-METHYLADENINE GLYCOSYLASE"/>
    <property type="match status" value="1"/>
</dbReference>
<sequence length="312" mass="33007">MAAVSFTPAGPFSLAASIRFLEGFTPASYEHTAEAVLRLAFVSDDGHTVVGAAVRQEETVDGAPGTVHAECTVHAGGRTTRPTAGSVAGRAARAQIARILSLDVDATDFPALADKDEVVAGLQAEFPGLRPVLFHSPYEAAAWTIIGNRIRETQAAAVKARLAQEHGQAVDVAGRRLHAFPAPAVLRTLDQIPGLTGLKVERLHALAEATLDGSLDAAVLRAQPAEFALTDLRQLPGIGPFSAELILIRGAGHPDVFPTVEPRLHRAMAAAYGLDASTADSGPRRLAALAEAWRPYRSWVALLMRAHARNRP</sequence>
<dbReference type="AlphaFoldDB" id="A0AAU3H711"/>
<evidence type="ECO:0000259" key="5">
    <source>
        <dbReference type="SMART" id="SM00478"/>
    </source>
</evidence>
<dbReference type="GO" id="GO:0005737">
    <property type="term" value="C:cytoplasm"/>
    <property type="evidence" value="ECO:0007669"/>
    <property type="project" value="TreeGrafter"/>
</dbReference>
<evidence type="ECO:0000256" key="3">
    <source>
        <dbReference type="ARBA" id="ARBA00022763"/>
    </source>
</evidence>
<dbReference type="GO" id="GO:0006285">
    <property type="term" value="P:base-excision repair, AP site formation"/>
    <property type="evidence" value="ECO:0007669"/>
    <property type="project" value="TreeGrafter"/>
</dbReference>
<dbReference type="SMART" id="SM00478">
    <property type="entry name" value="ENDO3c"/>
    <property type="match status" value="1"/>
</dbReference>
<dbReference type="GO" id="GO:0008725">
    <property type="term" value="F:DNA-3-methyladenine glycosylase activity"/>
    <property type="evidence" value="ECO:0007669"/>
    <property type="project" value="TreeGrafter"/>
</dbReference>
<dbReference type="GO" id="GO:0043916">
    <property type="term" value="F:DNA-7-methylguanine glycosylase activity"/>
    <property type="evidence" value="ECO:0007669"/>
    <property type="project" value="TreeGrafter"/>
</dbReference>
<feature type="domain" description="HhH-GPD" evidence="5">
    <location>
        <begin position="146"/>
        <end position="309"/>
    </location>
</feature>
<dbReference type="InterPro" id="IPR011257">
    <property type="entry name" value="DNA_glycosylase"/>
</dbReference>
<proteinExistence type="predicted"/>
<gene>
    <name evidence="6" type="ORF">OG626_35305</name>
</gene>
<dbReference type="Gene3D" id="1.10.340.30">
    <property type="entry name" value="Hypothetical protein, domain 2"/>
    <property type="match status" value="1"/>
</dbReference>
<name>A0AAU3H711_9ACTN</name>
<comment type="catalytic activity">
    <reaction evidence="1">
        <text>Hydrolysis of alkylated DNA, releasing 3-methyladenine, 3-methylguanine, 7-methylguanine and 7-methyladenine.</text>
        <dbReference type="EC" id="3.2.2.21"/>
    </reaction>
</comment>
<dbReference type="EMBL" id="CP109535">
    <property type="protein sequence ID" value="WTY99803.1"/>
    <property type="molecule type" value="Genomic_DNA"/>
</dbReference>
<dbReference type="InterPro" id="IPR003265">
    <property type="entry name" value="HhH-GPD_domain"/>
</dbReference>
<dbReference type="GO" id="GO:0032993">
    <property type="term" value="C:protein-DNA complex"/>
    <property type="evidence" value="ECO:0007669"/>
    <property type="project" value="TreeGrafter"/>
</dbReference>
<evidence type="ECO:0000313" key="6">
    <source>
        <dbReference type="EMBL" id="WTY99803.1"/>
    </source>
</evidence>
<accession>A0AAU3H711</accession>
<keyword evidence="3" id="KW-0227">DNA damage</keyword>
<reference evidence="6" key="1">
    <citation type="submission" date="2022-10" db="EMBL/GenBank/DDBJ databases">
        <title>The complete genomes of actinobacterial strains from the NBC collection.</title>
        <authorList>
            <person name="Joergensen T.S."/>
            <person name="Alvarez Arevalo M."/>
            <person name="Sterndorff E.B."/>
            <person name="Faurdal D."/>
            <person name="Vuksanovic O."/>
            <person name="Mourched A.-S."/>
            <person name="Charusanti P."/>
            <person name="Shaw S."/>
            <person name="Blin K."/>
            <person name="Weber T."/>
        </authorList>
    </citation>
    <scope>NUCLEOTIDE SEQUENCE</scope>
    <source>
        <strain evidence="6">NBC_01401</strain>
    </source>
</reference>
<evidence type="ECO:0000256" key="2">
    <source>
        <dbReference type="ARBA" id="ARBA00012000"/>
    </source>
</evidence>
<dbReference type="GO" id="GO:0032131">
    <property type="term" value="F:alkylated DNA binding"/>
    <property type="evidence" value="ECO:0007669"/>
    <property type="project" value="TreeGrafter"/>
</dbReference>
<dbReference type="Gene3D" id="1.10.1670.40">
    <property type="match status" value="1"/>
</dbReference>